<evidence type="ECO:0000313" key="2">
    <source>
        <dbReference type="Proteomes" id="UP000224974"/>
    </source>
</evidence>
<keyword evidence="2" id="KW-1185">Reference proteome</keyword>
<reference evidence="2" key="1">
    <citation type="submission" date="2017-09" db="EMBL/GenBank/DDBJ databases">
        <title>FDA dAtabase for Regulatory Grade micrObial Sequences (FDA-ARGOS): Supporting development and validation of Infectious Disease Dx tests.</title>
        <authorList>
            <person name="Minogue T."/>
            <person name="Wolcott M."/>
            <person name="Wasieloski L."/>
            <person name="Aguilar W."/>
            <person name="Moore D."/>
            <person name="Tallon L."/>
            <person name="Sadzewicz L."/>
            <person name="Ott S."/>
            <person name="Zhao X."/>
            <person name="Nagaraj S."/>
            <person name="Vavikolanu K."/>
            <person name="Aluvathingal J."/>
            <person name="Nadendla S."/>
            <person name="Sichtig H."/>
        </authorList>
    </citation>
    <scope>NUCLEOTIDE SEQUENCE [LARGE SCALE GENOMIC DNA]</scope>
    <source>
        <strain evidence="2">FDAARGOS_387</strain>
    </source>
</reference>
<name>A0A2C6DLY0_9GAMM</name>
<sequence length="65" mass="7385">MINLAWDGITLSNSNLLLLKVKNSWIDARKKPRKAHEAKAFYAKLAIQTISEISSNYLKLIANKK</sequence>
<accession>A0A2C6DLY0</accession>
<dbReference type="EMBL" id="PDDX01000001">
    <property type="protein sequence ID" value="PHI32256.1"/>
    <property type="molecule type" value="Genomic_DNA"/>
</dbReference>
<proteinExistence type="predicted"/>
<gene>
    <name evidence="1" type="ORF">CRN84_24515</name>
</gene>
<protein>
    <submittedName>
        <fullName evidence="1">Uncharacterized protein</fullName>
    </submittedName>
</protein>
<dbReference type="AlphaFoldDB" id="A0A2C6DLY0"/>
<organism evidence="1 2">
    <name type="scientific">Budvicia aquatica</name>
    <dbReference type="NCBI Taxonomy" id="82979"/>
    <lineage>
        <taxon>Bacteria</taxon>
        <taxon>Pseudomonadati</taxon>
        <taxon>Pseudomonadota</taxon>
        <taxon>Gammaproteobacteria</taxon>
        <taxon>Enterobacterales</taxon>
        <taxon>Budviciaceae</taxon>
        <taxon>Budvicia</taxon>
    </lineage>
</organism>
<comment type="caution">
    <text evidence="1">The sequence shown here is derived from an EMBL/GenBank/DDBJ whole genome shotgun (WGS) entry which is preliminary data.</text>
</comment>
<evidence type="ECO:0000313" key="1">
    <source>
        <dbReference type="EMBL" id="PHI32256.1"/>
    </source>
</evidence>
<dbReference type="Proteomes" id="UP000224974">
    <property type="component" value="Unassembled WGS sequence"/>
</dbReference>